<keyword evidence="21" id="KW-1185">Reference proteome</keyword>
<dbReference type="GO" id="GO:0042803">
    <property type="term" value="F:protein homodimerization activity"/>
    <property type="evidence" value="ECO:0007669"/>
    <property type="project" value="Ensembl"/>
</dbReference>
<dbReference type="GO" id="GO:0043161">
    <property type="term" value="P:proteasome-mediated ubiquitin-dependent protein catabolic process"/>
    <property type="evidence" value="ECO:0007669"/>
    <property type="project" value="Ensembl"/>
</dbReference>
<dbReference type="GO" id="GO:0009897">
    <property type="term" value="C:external side of plasma membrane"/>
    <property type="evidence" value="ECO:0007669"/>
    <property type="project" value="TreeGrafter"/>
</dbReference>
<dbReference type="GeneTree" id="ENSGT00940000159987"/>
<dbReference type="SUPFAM" id="SSF49265">
    <property type="entry name" value="Fibronectin type III"/>
    <property type="match status" value="2"/>
</dbReference>
<dbReference type="AlphaFoldDB" id="A0A493T622"/>
<feature type="compositionally biased region" description="Low complexity" evidence="17">
    <location>
        <begin position="467"/>
        <end position="481"/>
    </location>
</feature>
<keyword evidence="13" id="KW-1015">Disulfide bond</keyword>
<dbReference type="STRING" id="8840.ENSAPLP00000021153"/>
<evidence type="ECO:0000256" key="15">
    <source>
        <dbReference type="ARBA" id="ARBA00023180"/>
    </source>
</evidence>
<keyword evidence="14" id="KW-0675">Receptor</keyword>
<evidence type="ECO:0000256" key="17">
    <source>
        <dbReference type="SAM" id="MobiDB-lite"/>
    </source>
</evidence>
<feature type="domain" description="Fibronectin type-III" evidence="19">
    <location>
        <begin position="158"/>
        <end position="261"/>
    </location>
</feature>
<reference evidence="20 21" key="1">
    <citation type="submission" date="2017-10" db="EMBL/GenBank/DDBJ databases">
        <title>A new Pekin duck reference genome.</title>
        <authorList>
            <person name="Hou Z.-C."/>
            <person name="Zhou Z.-K."/>
            <person name="Zhu F."/>
            <person name="Hou S.-S."/>
        </authorList>
    </citation>
    <scope>NUCLEOTIDE SEQUENCE [LARGE SCALE GENOMIC DNA]</scope>
</reference>
<feature type="compositionally biased region" description="Basic residues" evidence="17">
    <location>
        <begin position="1"/>
        <end position="20"/>
    </location>
</feature>
<feature type="region of interest" description="Disordered" evidence="17">
    <location>
        <begin position="449"/>
        <end position="488"/>
    </location>
</feature>
<evidence type="ECO:0000256" key="5">
    <source>
        <dbReference type="ARBA" id="ARBA00022475"/>
    </source>
</evidence>
<dbReference type="GO" id="GO:0017046">
    <property type="term" value="F:peptide hormone binding"/>
    <property type="evidence" value="ECO:0007669"/>
    <property type="project" value="Ensembl"/>
</dbReference>
<reference evidence="20" key="2">
    <citation type="submission" date="2025-08" db="UniProtKB">
        <authorList>
            <consortium name="Ensembl"/>
        </authorList>
    </citation>
    <scope>IDENTIFICATION</scope>
</reference>
<evidence type="ECO:0000256" key="1">
    <source>
        <dbReference type="ARBA" id="ARBA00004251"/>
    </source>
</evidence>
<evidence type="ECO:0000256" key="9">
    <source>
        <dbReference type="ARBA" id="ARBA00022692"/>
    </source>
</evidence>
<dbReference type="Gene3D" id="2.60.40.10">
    <property type="entry name" value="Immunoglobulins"/>
    <property type="match status" value="2"/>
</dbReference>
<dbReference type="PROSITE" id="PS01352">
    <property type="entry name" value="HEMATOPO_REC_L_F1"/>
    <property type="match status" value="1"/>
</dbReference>
<comment type="similarity">
    <text evidence="3">Belongs to the type I cytokine receptor family. Type 1 subfamily.</text>
</comment>
<protein>
    <recommendedName>
        <fullName evidence="4">Growth hormone receptor</fullName>
    </recommendedName>
    <alternativeName>
        <fullName evidence="16">Somatotropin receptor</fullName>
    </alternativeName>
</protein>
<evidence type="ECO:0000256" key="18">
    <source>
        <dbReference type="SAM" id="Phobius"/>
    </source>
</evidence>
<evidence type="ECO:0000259" key="19">
    <source>
        <dbReference type="PROSITE" id="PS50853"/>
    </source>
</evidence>
<dbReference type="Pfam" id="PF09067">
    <property type="entry name" value="EpoR_lig-bind"/>
    <property type="match status" value="1"/>
</dbReference>
<comment type="subcellular location">
    <subcellularLocation>
        <location evidence="1">Cell membrane</location>
        <topology evidence="1">Single-pass type I membrane protein</topology>
    </subcellularLocation>
    <subcellularLocation>
        <location evidence="2">Secreted</location>
    </subcellularLocation>
</comment>
<gene>
    <name evidence="20" type="primary">GHR</name>
</gene>
<dbReference type="GO" id="GO:0005829">
    <property type="term" value="C:cytosol"/>
    <property type="evidence" value="ECO:0007669"/>
    <property type="project" value="Ensembl"/>
</dbReference>
<keyword evidence="8" id="KW-0254">Endocytosis</keyword>
<dbReference type="GO" id="GO:0060400">
    <property type="term" value="P:negative regulation of growth hormone receptor signaling pathway"/>
    <property type="evidence" value="ECO:0007669"/>
    <property type="project" value="Ensembl"/>
</dbReference>
<accession>A0A493T622</accession>
<proteinExistence type="inferred from homology"/>
<evidence type="ECO:0000256" key="6">
    <source>
        <dbReference type="ARBA" id="ARBA00022525"/>
    </source>
</evidence>
<keyword evidence="11 18" id="KW-1133">Transmembrane helix</keyword>
<keyword evidence="6" id="KW-0964">Secreted</keyword>
<dbReference type="GO" id="GO:0036464">
    <property type="term" value="C:cytoplasmic ribonucleoprotein granule"/>
    <property type="evidence" value="ECO:0007669"/>
    <property type="project" value="Ensembl"/>
</dbReference>
<evidence type="ECO:0000256" key="16">
    <source>
        <dbReference type="ARBA" id="ARBA00031294"/>
    </source>
</evidence>
<dbReference type="GO" id="GO:0006897">
    <property type="term" value="P:endocytosis"/>
    <property type="evidence" value="ECO:0007669"/>
    <property type="project" value="UniProtKB-KW"/>
</dbReference>
<dbReference type="InterPro" id="IPR003528">
    <property type="entry name" value="Long_hematopoietin_rcpt_CS"/>
</dbReference>
<dbReference type="Ensembl" id="ENSAPLT00000030399.1">
    <property type="protein sequence ID" value="ENSAPLP00000021153.1"/>
    <property type="gene ID" value="ENSAPLG00000011650.2"/>
</dbReference>
<dbReference type="InterPro" id="IPR036116">
    <property type="entry name" value="FN3_sf"/>
</dbReference>
<keyword evidence="9 18" id="KW-0812">Transmembrane</keyword>
<dbReference type="Pfam" id="PF00041">
    <property type="entry name" value="fn3"/>
    <property type="match status" value="1"/>
</dbReference>
<dbReference type="Proteomes" id="UP000016666">
    <property type="component" value="Chromosome Z"/>
</dbReference>
<reference evidence="20" key="3">
    <citation type="submission" date="2025-09" db="UniProtKB">
        <authorList>
            <consortium name="Ensembl"/>
        </authorList>
    </citation>
    <scope>IDENTIFICATION</scope>
</reference>
<evidence type="ECO:0000256" key="3">
    <source>
        <dbReference type="ARBA" id="ARBA00007885"/>
    </source>
</evidence>
<dbReference type="GO" id="GO:0005615">
    <property type="term" value="C:extracellular space"/>
    <property type="evidence" value="ECO:0007669"/>
    <property type="project" value="Ensembl"/>
</dbReference>
<evidence type="ECO:0000256" key="13">
    <source>
        <dbReference type="ARBA" id="ARBA00023157"/>
    </source>
</evidence>
<evidence type="ECO:0000256" key="11">
    <source>
        <dbReference type="ARBA" id="ARBA00022989"/>
    </source>
</evidence>
<keyword evidence="15" id="KW-0325">Glycoprotein</keyword>
<keyword evidence="12 18" id="KW-0472">Membrane</keyword>
<dbReference type="PROSITE" id="PS50853">
    <property type="entry name" value="FN3"/>
    <property type="match status" value="1"/>
</dbReference>
<feature type="transmembrane region" description="Helical" evidence="18">
    <location>
        <begin position="274"/>
        <end position="296"/>
    </location>
</feature>
<evidence type="ECO:0000313" key="21">
    <source>
        <dbReference type="Proteomes" id="UP000016666"/>
    </source>
</evidence>
<evidence type="ECO:0000313" key="20">
    <source>
        <dbReference type="Ensembl" id="ENSAPLP00000021153.1"/>
    </source>
</evidence>
<feature type="region of interest" description="Disordered" evidence="17">
    <location>
        <begin position="1"/>
        <end position="27"/>
    </location>
</feature>
<dbReference type="InterPro" id="IPR003961">
    <property type="entry name" value="FN3_dom"/>
</dbReference>
<dbReference type="InterPro" id="IPR025871">
    <property type="entry name" value="GHBP"/>
</dbReference>
<dbReference type="InterPro" id="IPR013783">
    <property type="entry name" value="Ig-like_fold"/>
</dbReference>
<dbReference type="PANTHER" id="PTHR23037">
    <property type="entry name" value="CYTOKINE RECEPTOR"/>
    <property type="match status" value="1"/>
</dbReference>
<evidence type="ECO:0000256" key="2">
    <source>
        <dbReference type="ARBA" id="ARBA00004613"/>
    </source>
</evidence>
<evidence type="ECO:0000256" key="8">
    <source>
        <dbReference type="ARBA" id="ARBA00022583"/>
    </source>
</evidence>
<dbReference type="Pfam" id="PF12772">
    <property type="entry name" value="GHBP"/>
    <property type="match status" value="1"/>
</dbReference>
<evidence type="ECO:0000256" key="10">
    <source>
        <dbReference type="ARBA" id="ARBA00022729"/>
    </source>
</evidence>
<dbReference type="GO" id="GO:0070195">
    <property type="term" value="C:growth hormone receptor complex"/>
    <property type="evidence" value="ECO:0007669"/>
    <property type="project" value="Ensembl"/>
</dbReference>
<dbReference type="InterPro" id="IPR015152">
    <property type="entry name" value="Growth/epo_recpt_lig-bind"/>
</dbReference>
<dbReference type="FunFam" id="2.60.40.10:FF:000269">
    <property type="entry name" value="Growth hormone receptor"/>
    <property type="match status" value="1"/>
</dbReference>
<dbReference type="GO" id="GO:0004903">
    <property type="term" value="F:growth hormone receptor activity"/>
    <property type="evidence" value="ECO:0007669"/>
    <property type="project" value="Ensembl"/>
</dbReference>
<dbReference type="GO" id="GO:0040018">
    <property type="term" value="P:positive regulation of multicellular organism growth"/>
    <property type="evidence" value="ECO:0007669"/>
    <property type="project" value="Ensembl"/>
</dbReference>
<dbReference type="FunFam" id="2.60.40.10:FF:000318">
    <property type="entry name" value="Growth hormone receptor"/>
    <property type="match status" value="1"/>
</dbReference>
<organism evidence="20 21">
    <name type="scientific">Anas platyrhynchos platyrhynchos</name>
    <name type="common">Northern mallard</name>
    <dbReference type="NCBI Taxonomy" id="8840"/>
    <lineage>
        <taxon>Eukaryota</taxon>
        <taxon>Metazoa</taxon>
        <taxon>Chordata</taxon>
        <taxon>Craniata</taxon>
        <taxon>Vertebrata</taxon>
        <taxon>Euteleostomi</taxon>
        <taxon>Archelosauria</taxon>
        <taxon>Archosauria</taxon>
        <taxon>Dinosauria</taxon>
        <taxon>Saurischia</taxon>
        <taxon>Theropoda</taxon>
        <taxon>Coelurosauria</taxon>
        <taxon>Aves</taxon>
        <taxon>Neognathae</taxon>
        <taxon>Galloanserae</taxon>
        <taxon>Anseriformes</taxon>
        <taxon>Anatidae</taxon>
        <taxon>Anatinae</taxon>
        <taxon>Anas</taxon>
    </lineage>
</organism>
<dbReference type="GO" id="GO:0042445">
    <property type="term" value="P:hormone metabolic process"/>
    <property type="evidence" value="ECO:0007669"/>
    <property type="project" value="Ensembl"/>
</dbReference>
<keyword evidence="7" id="KW-0597">Phosphoprotein</keyword>
<dbReference type="PANTHER" id="PTHR23037:SF46">
    <property type="entry name" value="INTERLEUKIN 5 RECEPTOR SUBUNIT ALPHA"/>
    <property type="match status" value="1"/>
</dbReference>
<dbReference type="GO" id="GO:0048009">
    <property type="term" value="P:insulin-like growth factor receptor signaling pathway"/>
    <property type="evidence" value="ECO:0007669"/>
    <property type="project" value="Ensembl"/>
</dbReference>
<sequence length="644" mass="72576">MTSRRSRRRRRRRRRRKKPLRAGGGGGAAKIRVMDLRHLLFTLALVCANDSLSSSDDLLRWPQISKCRSPELETFSCYWTDGNLYNLTAPGTIQLLYMKRNDEDWKECPDYITAGENSCYFNTSYTSIWIPYCVKLANKDEVFDEKCFSVDEIVLPDPPVHLNWTLLNTSQTGIHGDIQVRWDPPPTADVQKGWITLEYELQYKEVNETKWKELEPRLSTMVPLYSLKMGRDYEIRVRSRQRTSEKFGEFSEILYVSFSQAGVEFVHCAEEIEFPWFLVVIFGACGLAVTVILILLSKQPRLKMLIFPPVPVPKIKGIDPDLLKKGKLDEVNSILASHDSYKTQLYNDDLWVEFIELDIDDSDEKNRVSDTDRLLSDDRLKSHSCLGAKDDDSGRASCCEPDIPETDFSASDTCDAISDIDQFKKVTDKEEDLLCLDRKDDDESLPTLADADAQQPHTNTQSERSESWPPFADSSDSASPSVHTQLSNQNSLTNTDFYAQVSDITPSGSVVLSPGQKSKVGRAQCEGCTEQSFDMDSAYFCEADVKKCIAVTSQEEDEPRVQEQSCNEDAYFTTESLTTTGIGLGASMAETPGLEMPVPDYTSIHIVHSPQGLVLNATALPVPEKEFNMSCGYVSTDQLNKIMP</sequence>
<evidence type="ECO:0000256" key="12">
    <source>
        <dbReference type="ARBA" id="ARBA00023136"/>
    </source>
</evidence>
<dbReference type="SMART" id="SM00060">
    <property type="entry name" value="FN3"/>
    <property type="match status" value="1"/>
</dbReference>
<evidence type="ECO:0000256" key="4">
    <source>
        <dbReference type="ARBA" id="ARBA00017448"/>
    </source>
</evidence>
<keyword evidence="10" id="KW-0732">Signal</keyword>
<name>A0A493T622_ANAPP</name>
<evidence type="ECO:0000256" key="14">
    <source>
        <dbReference type="ARBA" id="ARBA00023170"/>
    </source>
</evidence>
<dbReference type="OMA" id="YKPQLYN"/>
<dbReference type="GO" id="GO:0060397">
    <property type="term" value="P:growth hormone receptor signaling pathway via JAK-STAT"/>
    <property type="evidence" value="ECO:0007669"/>
    <property type="project" value="Ensembl"/>
</dbReference>
<dbReference type="CDD" id="cd00063">
    <property type="entry name" value="FN3"/>
    <property type="match status" value="1"/>
</dbReference>
<keyword evidence="5" id="KW-1003">Cell membrane</keyword>
<evidence type="ECO:0000256" key="7">
    <source>
        <dbReference type="ARBA" id="ARBA00022553"/>
    </source>
</evidence>